<dbReference type="EMBL" id="DSEC01000342">
    <property type="protein sequence ID" value="HER43775.1"/>
    <property type="molecule type" value="Genomic_DNA"/>
</dbReference>
<dbReference type="InterPro" id="IPR041657">
    <property type="entry name" value="HTH_17"/>
</dbReference>
<dbReference type="SUPFAM" id="SSF46955">
    <property type="entry name" value="Putative DNA-binding domain"/>
    <property type="match status" value="1"/>
</dbReference>
<feature type="domain" description="Helix-turn-helix" evidence="1">
    <location>
        <begin position="154"/>
        <end position="198"/>
    </location>
</feature>
<dbReference type="AlphaFoldDB" id="A0A7V2F3C9"/>
<dbReference type="InterPro" id="IPR009061">
    <property type="entry name" value="DNA-bd_dom_put_sf"/>
</dbReference>
<reference evidence="2" key="1">
    <citation type="journal article" date="2020" name="mSystems">
        <title>Genome- and Community-Level Interaction Insights into Carbon Utilization and Element Cycling Functions of Hydrothermarchaeota in Hydrothermal Sediment.</title>
        <authorList>
            <person name="Zhou Z."/>
            <person name="Liu Y."/>
            <person name="Xu W."/>
            <person name="Pan J."/>
            <person name="Luo Z.H."/>
            <person name="Li M."/>
        </authorList>
    </citation>
    <scope>NUCLEOTIDE SEQUENCE [LARGE SCALE GENOMIC DNA]</scope>
    <source>
        <strain evidence="2">SpSt-1233</strain>
    </source>
</reference>
<dbReference type="InterPro" id="IPR010093">
    <property type="entry name" value="SinI_DNA-bd"/>
</dbReference>
<name>A0A7V2F3C9_UNCEI</name>
<sequence>MLLRMNDDPLITATTNAAAYARQRGDNEILPDDLLLGALQAVAKLRVVSFGQITIDLASHPEVPDRENGAGPGPSYSKETALLFDRASAIARGDQEDRVRIVHLLAAFGDVDCRLMRELADRESFGAVEWRAALAVWDRELADRDALRKRAGSLMTVDEAAAALDVHQQTIRGYIKSGKLPAFRIAGERAIRVLASDLYGLLEPLEPTLDE</sequence>
<evidence type="ECO:0000313" key="2">
    <source>
        <dbReference type="EMBL" id="HER43775.1"/>
    </source>
</evidence>
<evidence type="ECO:0000259" key="1">
    <source>
        <dbReference type="Pfam" id="PF12728"/>
    </source>
</evidence>
<dbReference type="Gene3D" id="1.10.1780.10">
    <property type="entry name" value="Clp, N-terminal domain"/>
    <property type="match status" value="1"/>
</dbReference>
<accession>A0A7V2F3C9</accession>
<gene>
    <name evidence="2" type="ORF">ENO08_04885</name>
</gene>
<proteinExistence type="predicted"/>
<organism evidence="2">
    <name type="scientific">Eiseniibacteriota bacterium</name>
    <dbReference type="NCBI Taxonomy" id="2212470"/>
    <lineage>
        <taxon>Bacteria</taxon>
        <taxon>Candidatus Eiseniibacteriota</taxon>
    </lineage>
</organism>
<dbReference type="InterPro" id="IPR036628">
    <property type="entry name" value="Clp_N_dom_sf"/>
</dbReference>
<keyword evidence="2" id="KW-0238">DNA-binding</keyword>
<dbReference type="Pfam" id="PF12728">
    <property type="entry name" value="HTH_17"/>
    <property type="match status" value="1"/>
</dbReference>
<dbReference type="NCBIfam" id="TIGR01764">
    <property type="entry name" value="excise"/>
    <property type="match status" value="1"/>
</dbReference>
<dbReference type="Proteomes" id="UP000886069">
    <property type="component" value="Unassembled WGS sequence"/>
</dbReference>
<comment type="caution">
    <text evidence="2">The sequence shown here is derived from an EMBL/GenBank/DDBJ whole genome shotgun (WGS) entry which is preliminary data.</text>
</comment>
<protein>
    <submittedName>
        <fullName evidence="2">DNA-binding protein</fullName>
    </submittedName>
</protein>
<dbReference type="GO" id="GO:0003677">
    <property type="term" value="F:DNA binding"/>
    <property type="evidence" value="ECO:0007669"/>
    <property type="project" value="UniProtKB-KW"/>
</dbReference>